<feature type="region of interest" description="Disordered" evidence="1">
    <location>
        <begin position="155"/>
        <end position="175"/>
    </location>
</feature>
<evidence type="ECO:0000259" key="2">
    <source>
        <dbReference type="Pfam" id="PF01370"/>
    </source>
</evidence>
<name>A0A1E5NI19_9SPIR</name>
<gene>
    <name evidence="3" type="ORF">BFL38_10100</name>
</gene>
<dbReference type="Gene3D" id="3.40.50.720">
    <property type="entry name" value="NAD(P)-binding Rossmann-like Domain"/>
    <property type="match status" value="1"/>
</dbReference>
<evidence type="ECO:0000256" key="1">
    <source>
        <dbReference type="SAM" id="MobiDB-lite"/>
    </source>
</evidence>
<organism evidence="3 4">
    <name type="scientific">Brachyspira hampsonii</name>
    <dbReference type="NCBI Taxonomy" id="1287055"/>
    <lineage>
        <taxon>Bacteria</taxon>
        <taxon>Pseudomonadati</taxon>
        <taxon>Spirochaetota</taxon>
        <taxon>Spirochaetia</taxon>
        <taxon>Brachyspirales</taxon>
        <taxon>Brachyspiraceae</taxon>
        <taxon>Brachyspira</taxon>
    </lineage>
</organism>
<dbReference type="Pfam" id="PF01370">
    <property type="entry name" value="Epimerase"/>
    <property type="match status" value="1"/>
</dbReference>
<dbReference type="Proteomes" id="UP000095247">
    <property type="component" value="Unassembled WGS sequence"/>
</dbReference>
<reference evidence="3 4" key="1">
    <citation type="submission" date="2016-08" db="EMBL/GenBank/DDBJ databases">
        <title>Characterization and recognition of Brachyspira hampsonii sp. nov., a novel intestinal spirochete that is pathogenic to pigs.</title>
        <authorList>
            <person name="Mirajkar N."/>
            <person name="La T."/>
            <person name="Phillips N."/>
            <person name="Hampson D."/>
            <person name="Gebhart C."/>
        </authorList>
    </citation>
    <scope>NUCLEOTIDE SEQUENCE [LARGE SCALE GENOMIC DNA]</scope>
    <source>
        <strain evidence="3 4">P280/1</strain>
    </source>
</reference>
<accession>A0A1E5NI19</accession>
<protein>
    <recommendedName>
        <fullName evidence="2">NAD-dependent epimerase/dehydratase domain-containing protein</fullName>
    </recommendedName>
</protein>
<comment type="caution">
    <text evidence="3">The sequence shown here is derived from an EMBL/GenBank/DDBJ whole genome shotgun (WGS) entry which is preliminary data.</text>
</comment>
<evidence type="ECO:0000313" key="3">
    <source>
        <dbReference type="EMBL" id="OEJ15805.1"/>
    </source>
</evidence>
<dbReference type="SUPFAM" id="SSF51735">
    <property type="entry name" value="NAD(P)-binding Rossmann-fold domains"/>
    <property type="match status" value="1"/>
</dbReference>
<dbReference type="InterPro" id="IPR036291">
    <property type="entry name" value="NAD(P)-bd_dom_sf"/>
</dbReference>
<evidence type="ECO:0000313" key="4">
    <source>
        <dbReference type="Proteomes" id="UP000095247"/>
    </source>
</evidence>
<dbReference type="EMBL" id="MDCO01000001">
    <property type="protein sequence ID" value="OEJ15805.1"/>
    <property type="molecule type" value="Genomic_DNA"/>
</dbReference>
<sequence>MRAISEDYCIKNSIDFCWARVFYTYGKNENPKRIFPYIINNLKENKKVVINHSHLKKDYMFAGDVAEAIALIVDSNFIGPINICSGKVISLKDFALIIAKKMYKESLLELKELETNEPNIIIGDNTKLINELNFNNYSNMEDIICKLRAEQSRAEQSRAEQSRAEQSRAEQSSKI</sequence>
<dbReference type="InterPro" id="IPR001509">
    <property type="entry name" value="Epimerase_deHydtase"/>
</dbReference>
<dbReference type="AlphaFoldDB" id="A0A1E5NI19"/>
<feature type="domain" description="NAD-dependent epimerase/dehydratase" evidence="2">
    <location>
        <begin position="4"/>
        <end position="75"/>
    </location>
</feature>
<proteinExistence type="predicted"/>